<dbReference type="InterPro" id="IPR023404">
    <property type="entry name" value="rSAM_horseshoe"/>
</dbReference>
<protein>
    <submittedName>
        <fullName evidence="2">Oxygen-independent coproporphyrinogen-3 oxidase</fullName>
    </submittedName>
</protein>
<name>A0A1I7D350_9HYPH</name>
<dbReference type="GO" id="GO:0051539">
    <property type="term" value="F:4 iron, 4 sulfur cluster binding"/>
    <property type="evidence" value="ECO:0007669"/>
    <property type="project" value="TreeGrafter"/>
</dbReference>
<dbReference type="Proteomes" id="UP000183371">
    <property type="component" value="Unassembled WGS sequence"/>
</dbReference>
<organism evidence="2 3">
    <name type="scientific">Pseudovibrio denitrificans</name>
    <dbReference type="NCBI Taxonomy" id="258256"/>
    <lineage>
        <taxon>Bacteria</taxon>
        <taxon>Pseudomonadati</taxon>
        <taxon>Pseudomonadota</taxon>
        <taxon>Alphaproteobacteria</taxon>
        <taxon>Hyphomicrobiales</taxon>
        <taxon>Stappiaceae</taxon>
        <taxon>Pseudovibrio</taxon>
    </lineage>
</organism>
<evidence type="ECO:0000313" key="3">
    <source>
        <dbReference type="Proteomes" id="UP000183371"/>
    </source>
</evidence>
<proteinExistence type="predicted"/>
<dbReference type="Gene3D" id="3.80.30.20">
    <property type="entry name" value="tm_1862 like domain"/>
    <property type="match status" value="1"/>
</dbReference>
<dbReference type="InterPro" id="IPR058240">
    <property type="entry name" value="rSAM_sf"/>
</dbReference>
<feature type="domain" description="Radical SAM core" evidence="1">
    <location>
        <begin position="49"/>
        <end position="290"/>
    </location>
</feature>
<reference evidence="3" key="1">
    <citation type="submission" date="2016-10" db="EMBL/GenBank/DDBJ databases">
        <authorList>
            <person name="Varghese N."/>
            <person name="Submissions S."/>
        </authorList>
    </citation>
    <scope>NUCLEOTIDE SEQUENCE [LARGE SCALE GENOMIC DNA]</scope>
    <source>
        <strain evidence="3">DSM 17465</strain>
    </source>
</reference>
<dbReference type="SUPFAM" id="SSF102114">
    <property type="entry name" value="Radical SAM enzymes"/>
    <property type="match status" value="1"/>
</dbReference>
<dbReference type="InterPro" id="IPR034505">
    <property type="entry name" value="Coproporphyrinogen-III_oxidase"/>
</dbReference>
<dbReference type="SMART" id="SM00729">
    <property type="entry name" value="Elp3"/>
    <property type="match status" value="1"/>
</dbReference>
<dbReference type="SFLD" id="SFLDS00029">
    <property type="entry name" value="Radical_SAM"/>
    <property type="match status" value="1"/>
</dbReference>
<keyword evidence="3" id="KW-1185">Reference proteome</keyword>
<evidence type="ECO:0000313" key="2">
    <source>
        <dbReference type="EMBL" id="SFU06120.1"/>
    </source>
</evidence>
<dbReference type="EMBL" id="FPBD01000007">
    <property type="protein sequence ID" value="SFU06120.1"/>
    <property type="molecule type" value="Genomic_DNA"/>
</dbReference>
<dbReference type="InterPro" id="IPR007197">
    <property type="entry name" value="rSAM"/>
</dbReference>
<dbReference type="AlphaFoldDB" id="A0A1I7D350"/>
<dbReference type="GO" id="GO:0006779">
    <property type="term" value="P:porphyrin-containing compound biosynthetic process"/>
    <property type="evidence" value="ECO:0007669"/>
    <property type="project" value="TreeGrafter"/>
</dbReference>
<dbReference type="CDD" id="cd01335">
    <property type="entry name" value="Radical_SAM"/>
    <property type="match status" value="1"/>
</dbReference>
<dbReference type="PANTHER" id="PTHR13932">
    <property type="entry name" value="COPROPORPHYRINIGEN III OXIDASE"/>
    <property type="match status" value="1"/>
</dbReference>
<evidence type="ECO:0000259" key="1">
    <source>
        <dbReference type="PROSITE" id="PS51918"/>
    </source>
</evidence>
<dbReference type="InterPro" id="IPR006638">
    <property type="entry name" value="Elp3/MiaA/NifB-like_rSAM"/>
</dbReference>
<accession>A0A1I7D350</accession>
<dbReference type="PROSITE" id="PS51918">
    <property type="entry name" value="RADICAL_SAM"/>
    <property type="match status" value="1"/>
</dbReference>
<dbReference type="PANTHER" id="PTHR13932:SF5">
    <property type="entry name" value="RADICAL S-ADENOSYL METHIONINE DOMAIN-CONTAINING PROTEIN 1, MITOCHONDRIAL"/>
    <property type="match status" value="1"/>
</dbReference>
<sequence length="485" mass="53635">MVDLRKGDESLLNTRFHYMARNTIDYWMVADSKKLSEAEVVHSIASAPVTEQTTFQLYLHIPYCAQKCSFCAFSGGNTLDFADAREYIALLIKQLDKILQITPAYGQKRIRSVHIGGGSPDLVRGQIGKLLSHVHGLDGIDDNTEIAIECAPSTTKPDFLDELIAHKVTKLSFGVQSINPQIRANVRLPRSMRKVEELCEYVAGQIPIVNADFITGLPGQTLADVEADLSYALKHPVINAVSSYLLTPGAAPSLVADVKGEKVPHVPTHKEQAVMRLHSYSTLQQAGWVRRGTNTYVDRASVDQTVLDHLPGNECIGAAHYDTFLIAAGAQAIGSAPGVRFENTVDINHWKAAIGNGEFGFNLRKSALHHQKDMSLWTFPLFYQGLKKDRLHAMIEDGDVNASQLSTLQDLIDEALVIESDEDYRLSILGEVFMGHIVRLLKKEEGQKVIDEYIHEGFKIGEAIHSGVINSDNTANNRQNVTERI</sequence>
<dbReference type="GO" id="GO:0003824">
    <property type="term" value="F:catalytic activity"/>
    <property type="evidence" value="ECO:0007669"/>
    <property type="project" value="InterPro"/>
</dbReference>
<gene>
    <name evidence="2" type="ORF">SAMN05444141_107238</name>
</gene>
<dbReference type="SFLD" id="SFLDG01065">
    <property type="entry name" value="anaerobic_coproporphyrinogen-I"/>
    <property type="match status" value="1"/>
</dbReference>
<dbReference type="RefSeq" id="WP_083417262.1">
    <property type="nucleotide sequence ID" value="NZ_FPBD01000007.1"/>
</dbReference>
<dbReference type="Pfam" id="PF04055">
    <property type="entry name" value="Radical_SAM"/>
    <property type="match status" value="1"/>
</dbReference>
<dbReference type="GO" id="GO:0005737">
    <property type="term" value="C:cytoplasm"/>
    <property type="evidence" value="ECO:0007669"/>
    <property type="project" value="TreeGrafter"/>
</dbReference>